<evidence type="ECO:0000259" key="1">
    <source>
        <dbReference type="Pfam" id="PF00535"/>
    </source>
</evidence>
<protein>
    <submittedName>
        <fullName evidence="2">Glycosyltransferase family 2 protein</fullName>
    </submittedName>
</protein>
<dbReference type="PANTHER" id="PTHR43685">
    <property type="entry name" value="GLYCOSYLTRANSFERASE"/>
    <property type="match status" value="1"/>
</dbReference>
<proteinExistence type="predicted"/>
<dbReference type="Pfam" id="PF00535">
    <property type="entry name" value="Glycos_transf_2"/>
    <property type="match status" value="1"/>
</dbReference>
<sequence length="317" mass="37126">MKVNIVMSAYNGQEFIAEQIRSIQQQTFKDWKLLIRDDGSTDDTPKIIADFAQQDSRIHFINAAERINYGVIKNFYTLVKYEKADYYFLSDQDDIWLPNKLELSLAEAQKYDNAKPLMVYTDLKIVDKHLQVLHESMIKTQSHHANQTLLQELTENTVTGGTAMFNHTLAEKWKVYDGILMHDWYLALLAAALGELVYMDAATELYRQHESNVLGARTWSKRLKNWLQPHKLLAKYWWLITSSQKQAAYLLDLDLPKDKRQLVTAYVELLNQPWLQRRHDLKKYGFAKNRAFHTLIFKTLITTKIGYSHYLKNGYQA</sequence>
<dbReference type="AlphaFoldDB" id="A0A7X9QHM4"/>
<dbReference type="PANTHER" id="PTHR43685:SF2">
    <property type="entry name" value="GLYCOSYLTRANSFERASE 2-LIKE DOMAIN-CONTAINING PROTEIN"/>
    <property type="match status" value="1"/>
</dbReference>
<gene>
    <name evidence="2" type="ORF">HHO37_09470</name>
</gene>
<name>A0A7X9QHM4_STRRT</name>
<dbReference type="EMBL" id="JABASA010000026">
    <property type="protein sequence ID" value="NMD49884.1"/>
    <property type="molecule type" value="Genomic_DNA"/>
</dbReference>
<reference evidence="2 3" key="1">
    <citation type="submission" date="2020-04" db="EMBL/GenBank/DDBJ databases">
        <title>MicrobeNet Type strains.</title>
        <authorList>
            <person name="Nicholson A.C."/>
        </authorList>
    </citation>
    <scope>NUCLEOTIDE SEQUENCE [LARGE SCALE GENOMIC DNA]</scope>
    <source>
        <strain evidence="2 3">DSM 22768</strain>
    </source>
</reference>
<evidence type="ECO:0000313" key="3">
    <source>
        <dbReference type="Proteomes" id="UP000532121"/>
    </source>
</evidence>
<dbReference type="InterPro" id="IPR029044">
    <property type="entry name" value="Nucleotide-diphossugar_trans"/>
</dbReference>
<dbReference type="Proteomes" id="UP000532121">
    <property type="component" value="Unassembled WGS sequence"/>
</dbReference>
<accession>A0A7X9QHM4</accession>
<organism evidence="2 3">
    <name type="scientific">Streptococcus ratti</name>
    <dbReference type="NCBI Taxonomy" id="1341"/>
    <lineage>
        <taxon>Bacteria</taxon>
        <taxon>Bacillati</taxon>
        <taxon>Bacillota</taxon>
        <taxon>Bacilli</taxon>
        <taxon>Lactobacillales</taxon>
        <taxon>Streptococcaceae</taxon>
        <taxon>Streptococcus</taxon>
    </lineage>
</organism>
<dbReference type="RefSeq" id="WP_193523992.1">
    <property type="nucleotide sequence ID" value="NZ_JABASA010000026.1"/>
</dbReference>
<comment type="caution">
    <text evidence="2">The sequence shown here is derived from an EMBL/GenBank/DDBJ whole genome shotgun (WGS) entry which is preliminary data.</text>
</comment>
<dbReference type="InterPro" id="IPR050834">
    <property type="entry name" value="Glycosyltransf_2"/>
</dbReference>
<dbReference type="CDD" id="cd04196">
    <property type="entry name" value="GT_2_like_d"/>
    <property type="match status" value="1"/>
</dbReference>
<dbReference type="InterPro" id="IPR001173">
    <property type="entry name" value="Glyco_trans_2-like"/>
</dbReference>
<dbReference type="SUPFAM" id="SSF53448">
    <property type="entry name" value="Nucleotide-diphospho-sugar transferases"/>
    <property type="match status" value="1"/>
</dbReference>
<feature type="domain" description="Glycosyltransferase 2-like" evidence="1">
    <location>
        <begin position="5"/>
        <end position="170"/>
    </location>
</feature>
<dbReference type="Gene3D" id="3.90.550.10">
    <property type="entry name" value="Spore Coat Polysaccharide Biosynthesis Protein SpsA, Chain A"/>
    <property type="match status" value="1"/>
</dbReference>
<evidence type="ECO:0000313" key="2">
    <source>
        <dbReference type="EMBL" id="NMD49884.1"/>
    </source>
</evidence>